<protein>
    <submittedName>
        <fullName evidence="2">Protein CBR-STR-12</fullName>
    </submittedName>
</protein>
<dbReference type="AlphaFoldDB" id="A8WYQ2"/>
<gene>
    <name evidence="2" type="primary">Cbr-str-12</name>
    <name evidence="4" type="ORF">CBG04884</name>
    <name evidence="2" type="ORF">CBG_04884</name>
</gene>
<dbReference type="InParanoid" id="A8WYQ2"/>
<dbReference type="eggNOG" id="ENOG502TFQ5">
    <property type="taxonomic scope" value="Eukaryota"/>
</dbReference>
<dbReference type="GeneID" id="8580047"/>
<organism evidence="2 3">
    <name type="scientific">Caenorhabditis briggsae</name>
    <dbReference type="NCBI Taxonomy" id="6238"/>
    <lineage>
        <taxon>Eukaryota</taxon>
        <taxon>Metazoa</taxon>
        <taxon>Ecdysozoa</taxon>
        <taxon>Nematoda</taxon>
        <taxon>Chromadorea</taxon>
        <taxon>Rhabditida</taxon>
        <taxon>Rhabditina</taxon>
        <taxon>Rhabditomorpha</taxon>
        <taxon>Rhabditoidea</taxon>
        <taxon>Rhabditidae</taxon>
        <taxon>Peloderinae</taxon>
        <taxon>Caenorhabditis</taxon>
    </lineage>
</organism>
<evidence type="ECO:0000256" key="1">
    <source>
        <dbReference type="SAM" id="Phobius"/>
    </source>
</evidence>
<dbReference type="CTD" id="8580047"/>
<feature type="transmembrane region" description="Helical" evidence="1">
    <location>
        <begin position="20"/>
        <end position="39"/>
    </location>
</feature>
<reference evidence="2 3" key="2">
    <citation type="journal article" date="2011" name="PLoS Genet.">
        <title>Caenorhabditis briggsae recombinant inbred line genotypes reveal inter-strain incompatibility and the evolution of recombination.</title>
        <authorList>
            <person name="Ross J.A."/>
            <person name="Koboldt D.C."/>
            <person name="Staisch J.E."/>
            <person name="Chamberlin H.M."/>
            <person name="Gupta B.P."/>
            <person name="Miller R.D."/>
            <person name="Baird S.E."/>
            <person name="Haag E.S."/>
        </authorList>
    </citation>
    <scope>NUCLEOTIDE SEQUENCE [LARGE SCALE GENOMIC DNA]</scope>
    <source>
        <strain evidence="2 3">AF16</strain>
    </source>
</reference>
<evidence type="ECO:0000313" key="4">
    <source>
        <dbReference type="WormBase" id="CBG04884"/>
    </source>
</evidence>
<evidence type="ECO:0000313" key="2">
    <source>
        <dbReference type="EMBL" id="CAP25510.2"/>
    </source>
</evidence>
<dbReference type="WormBase" id="CBG04884">
    <property type="protein sequence ID" value="CBP06857"/>
    <property type="gene ID" value="WBGene00027479"/>
</dbReference>
<dbReference type="InterPro" id="IPR019428">
    <property type="entry name" value="7TM_GPCR_serpentine_rcpt_Str"/>
</dbReference>
<reference evidence="2 3" key="1">
    <citation type="journal article" date="2003" name="PLoS Biol.">
        <title>The genome sequence of Caenorhabditis briggsae: a platform for comparative genomics.</title>
        <authorList>
            <person name="Stein L.D."/>
            <person name="Bao Z."/>
            <person name="Blasiar D."/>
            <person name="Blumenthal T."/>
            <person name="Brent M.R."/>
            <person name="Chen N."/>
            <person name="Chinwalla A."/>
            <person name="Clarke L."/>
            <person name="Clee C."/>
            <person name="Coghlan A."/>
            <person name="Coulson A."/>
            <person name="D'Eustachio P."/>
            <person name="Fitch D.H."/>
            <person name="Fulton L.A."/>
            <person name="Fulton R.E."/>
            <person name="Griffiths-Jones S."/>
            <person name="Harris T.W."/>
            <person name="Hillier L.W."/>
            <person name="Kamath R."/>
            <person name="Kuwabara P.E."/>
            <person name="Mardis E.R."/>
            <person name="Marra M.A."/>
            <person name="Miner T.L."/>
            <person name="Minx P."/>
            <person name="Mullikin J.C."/>
            <person name="Plumb R.W."/>
            <person name="Rogers J."/>
            <person name="Schein J.E."/>
            <person name="Sohrmann M."/>
            <person name="Spieth J."/>
            <person name="Stajich J.E."/>
            <person name="Wei C."/>
            <person name="Willey D."/>
            <person name="Wilson R.K."/>
            <person name="Durbin R."/>
            <person name="Waterston R.H."/>
        </authorList>
    </citation>
    <scope>NUCLEOTIDE SEQUENCE [LARGE SCALE GENOMIC DNA]</scope>
    <source>
        <strain evidence="2 3">AF16</strain>
    </source>
</reference>
<sequence length="133" mass="14698">MSESSGNFLFWIQVTHFVPKLGFILTTLFGSLLLLLNYLGAQKNFGSYKYLISAFTILGMVFSAVEILVYPNVHNYKAGFLFFSFQESFGLTSSWSRNIPLAGIHKVFGNGIKEIQVSRISSTINPASTAPSS</sequence>
<dbReference type="RefSeq" id="XP_045092795.1">
    <property type="nucleotide sequence ID" value="XM_045238237.1"/>
</dbReference>
<evidence type="ECO:0000313" key="3">
    <source>
        <dbReference type="Proteomes" id="UP000008549"/>
    </source>
</evidence>
<keyword evidence="3" id="KW-1185">Reference proteome</keyword>
<feature type="transmembrane region" description="Helical" evidence="1">
    <location>
        <begin position="51"/>
        <end position="70"/>
    </location>
</feature>
<dbReference type="Proteomes" id="UP000008549">
    <property type="component" value="Unassembled WGS sequence"/>
</dbReference>
<keyword evidence="1" id="KW-0472">Membrane</keyword>
<dbReference type="EMBL" id="HE601135">
    <property type="protein sequence ID" value="CAP25510.2"/>
    <property type="molecule type" value="Genomic_DNA"/>
</dbReference>
<keyword evidence="1" id="KW-1133">Transmembrane helix</keyword>
<dbReference type="PANTHER" id="PTHR46000:SF9">
    <property type="entry name" value="SEVEN TM RECEPTOR"/>
    <property type="match status" value="1"/>
</dbReference>
<dbReference type="KEGG" id="cbr:CBG_04884"/>
<name>A8WYQ2_CAEBR</name>
<accession>A8WYQ2</accession>
<dbReference type="Pfam" id="PF10326">
    <property type="entry name" value="7TM_GPCR_Str"/>
    <property type="match status" value="1"/>
</dbReference>
<keyword evidence="1" id="KW-0812">Transmembrane</keyword>
<dbReference type="PANTHER" id="PTHR46000">
    <property type="entry name" value="SEVEN TM RECEPTOR-RELATED"/>
    <property type="match status" value="1"/>
</dbReference>
<proteinExistence type="predicted"/>
<dbReference type="HOGENOM" id="CLU_1908548_0_0_1"/>